<dbReference type="OrthoDB" id="1933874at2759"/>
<feature type="compositionally biased region" description="Low complexity" evidence="1">
    <location>
        <begin position="55"/>
        <end position="66"/>
    </location>
</feature>
<dbReference type="Proteomes" id="UP000000759">
    <property type="component" value="Chromosome 8"/>
</dbReference>
<dbReference type="RefSeq" id="XP_002180130.1">
    <property type="nucleotide sequence ID" value="XM_002180094.1"/>
</dbReference>
<sequence length="152" mass="16255">MEFQVRVRSARLAAAPAKEAPVAVKKTVIKKAAPKKDTKKSDHPKVVDEKDHPAESPAAPATPAAEDTGDEKKTGTDDQKKTTRANTIVKAVGDKAKISINAEKPGKGNFVVRVSGQDAPLVELLGLKRPFPPLKALDMEEVCEKVLQAIEA</sequence>
<dbReference type="AlphaFoldDB" id="B7FZD4"/>
<evidence type="ECO:0000313" key="2">
    <source>
        <dbReference type="EMBL" id="EEC48321.1"/>
    </source>
</evidence>
<protein>
    <recommendedName>
        <fullName evidence="4">Selenoprotein H</fullName>
    </recommendedName>
</protein>
<gene>
    <name evidence="2" type="ORF">PHATRDRAFT_35830</name>
</gene>
<feature type="compositionally biased region" description="Basic and acidic residues" evidence="1">
    <location>
        <begin position="34"/>
        <end position="54"/>
    </location>
</feature>
<feature type="compositionally biased region" description="Low complexity" evidence="1">
    <location>
        <begin position="1"/>
        <end position="26"/>
    </location>
</feature>
<organism evidence="2 3">
    <name type="scientific">Phaeodactylum tricornutum (strain CCAP 1055/1)</name>
    <dbReference type="NCBI Taxonomy" id="556484"/>
    <lineage>
        <taxon>Eukaryota</taxon>
        <taxon>Sar</taxon>
        <taxon>Stramenopiles</taxon>
        <taxon>Ochrophyta</taxon>
        <taxon>Bacillariophyta</taxon>
        <taxon>Bacillariophyceae</taxon>
        <taxon>Bacillariophycidae</taxon>
        <taxon>Naviculales</taxon>
        <taxon>Phaeodactylaceae</taxon>
        <taxon>Phaeodactylum</taxon>
    </lineage>
</organism>
<dbReference type="PaxDb" id="2850-Phatr35830"/>
<evidence type="ECO:0008006" key="4">
    <source>
        <dbReference type="Google" id="ProtNLM"/>
    </source>
</evidence>
<proteinExistence type="predicted"/>
<dbReference type="GeneID" id="7201044"/>
<evidence type="ECO:0000313" key="3">
    <source>
        <dbReference type="Proteomes" id="UP000000759"/>
    </source>
</evidence>
<dbReference type="EMBL" id="CM000611">
    <property type="protein sequence ID" value="EEC48321.1"/>
    <property type="molecule type" value="Genomic_DNA"/>
</dbReference>
<name>B7FZD4_PHATC</name>
<feature type="compositionally biased region" description="Basic and acidic residues" evidence="1">
    <location>
        <begin position="70"/>
        <end position="81"/>
    </location>
</feature>
<reference evidence="3" key="2">
    <citation type="submission" date="2008-08" db="EMBL/GenBank/DDBJ databases">
        <authorList>
            <consortium name="Diatom Consortium"/>
            <person name="Grigoriev I."/>
            <person name="Grimwood J."/>
            <person name="Kuo A."/>
            <person name="Otillar R.P."/>
            <person name="Salamov A."/>
            <person name="Detter J.C."/>
            <person name="Lindquist E."/>
            <person name="Shapiro H."/>
            <person name="Lucas S."/>
            <person name="Glavina del Rio T."/>
            <person name="Pitluck S."/>
            <person name="Rokhsar D."/>
            <person name="Bowler C."/>
        </authorList>
    </citation>
    <scope>GENOME REANNOTATION</scope>
    <source>
        <strain evidence="3">CCAP 1055/1</strain>
    </source>
</reference>
<evidence type="ECO:0000256" key="1">
    <source>
        <dbReference type="SAM" id="MobiDB-lite"/>
    </source>
</evidence>
<reference evidence="2 3" key="1">
    <citation type="journal article" date="2008" name="Nature">
        <title>The Phaeodactylum genome reveals the evolutionary history of diatom genomes.</title>
        <authorList>
            <person name="Bowler C."/>
            <person name="Allen A.E."/>
            <person name="Badger J.H."/>
            <person name="Grimwood J."/>
            <person name="Jabbari K."/>
            <person name="Kuo A."/>
            <person name="Maheswari U."/>
            <person name="Martens C."/>
            <person name="Maumus F."/>
            <person name="Otillar R.P."/>
            <person name="Rayko E."/>
            <person name="Salamov A."/>
            <person name="Vandepoele K."/>
            <person name="Beszteri B."/>
            <person name="Gruber A."/>
            <person name="Heijde M."/>
            <person name="Katinka M."/>
            <person name="Mock T."/>
            <person name="Valentin K."/>
            <person name="Verret F."/>
            <person name="Berges J.A."/>
            <person name="Brownlee C."/>
            <person name="Cadoret J.P."/>
            <person name="Chiovitti A."/>
            <person name="Choi C.J."/>
            <person name="Coesel S."/>
            <person name="De Martino A."/>
            <person name="Detter J.C."/>
            <person name="Durkin C."/>
            <person name="Falciatore A."/>
            <person name="Fournet J."/>
            <person name="Haruta M."/>
            <person name="Huysman M.J."/>
            <person name="Jenkins B.D."/>
            <person name="Jiroutova K."/>
            <person name="Jorgensen R.E."/>
            <person name="Joubert Y."/>
            <person name="Kaplan A."/>
            <person name="Kroger N."/>
            <person name="Kroth P.G."/>
            <person name="La Roche J."/>
            <person name="Lindquist E."/>
            <person name="Lommer M."/>
            <person name="Martin-Jezequel V."/>
            <person name="Lopez P.J."/>
            <person name="Lucas S."/>
            <person name="Mangogna M."/>
            <person name="McGinnis K."/>
            <person name="Medlin L.K."/>
            <person name="Montsant A."/>
            <person name="Oudot-Le Secq M.P."/>
            <person name="Napoli C."/>
            <person name="Obornik M."/>
            <person name="Parker M.S."/>
            <person name="Petit J.L."/>
            <person name="Porcel B.M."/>
            <person name="Poulsen N."/>
            <person name="Robison M."/>
            <person name="Rychlewski L."/>
            <person name="Rynearson T.A."/>
            <person name="Schmutz J."/>
            <person name="Shapiro H."/>
            <person name="Siaut M."/>
            <person name="Stanley M."/>
            <person name="Sussman M.R."/>
            <person name="Taylor A.R."/>
            <person name="Vardi A."/>
            <person name="von Dassow P."/>
            <person name="Vyverman W."/>
            <person name="Willis A."/>
            <person name="Wyrwicz L.S."/>
            <person name="Rokhsar D.S."/>
            <person name="Weissenbach J."/>
            <person name="Armbrust E.V."/>
            <person name="Green B.R."/>
            <person name="Van de Peer Y."/>
            <person name="Grigoriev I.V."/>
        </authorList>
    </citation>
    <scope>NUCLEOTIDE SEQUENCE [LARGE SCALE GENOMIC DNA]</scope>
    <source>
        <strain evidence="2 3">CCAP 1055/1</strain>
    </source>
</reference>
<dbReference type="InParanoid" id="B7FZD4"/>
<keyword evidence="3" id="KW-1185">Reference proteome</keyword>
<feature type="region of interest" description="Disordered" evidence="1">
    <location>
        <begin position="1"/>
        <end position="86"/>
    </location>
</feature>
<dbReference type="KEGG" id="pti:PHATRDRAFT_35830"/>
<accession>B7FZD4</accession>